<dbReference type="Pfam" id="PF00501">
    <property type="entry name" value="AMP-binding"/>
    <property type="match status" value="1"/>
</dbReference>
<dbReference type="InterPro" id="IPR045851">
    <property type="entry name" value="AMP-bd_C_sf"/>
</dbReference>
<protein>
    <submittedName>
        <fullName evidence="6">Long-chain acyl-CoA synthetase</fullName>
    </submittedName>
</protein>
<dbReference type="EMBL" id="AP011703">
    <property type="protein sequence ID" value="BAL54920.1"/>
    <property type="molecule type" value="Genomic_DNA"/>
</dbReference>
<reference evidence="6" key="1">
    <citation type="journal article" date="2005" name="Environ. Microbiol.">
        <title>Genetic and functional properties of uncultivated thermophilic crenarchaeotes from a subsurface gold mine as revealed by analysis of genome fragments.</title>
        <authorList>
            <person name="Nunoura T."/>
            <person name="Hirayama H."/>
            <person name="Takami H."/>
            <person name="Oida H."/>
            <person name="Nishi S."/>
            <person name="Shimamura S."/>
            <person name="Suzuki Y."/>
            <person name="Inagaki F."/>
            <person name="Takai K."/>
            <person name="Nealson K.H."/>
            <person name="Horikoshi K."/>
        </authorList>
    </citation>
    <scope>NUCLEOTIDE SEQUENCE</scope>
</reference>
<dbReference type="CDD" id="cd05936">
    <property type="entry name" value="FC-FACS_FadD_like"/>
    <property type="match status" value="1"/>
</dbReference>
<dbReference type="PANTHER" id="PTHR43767:SF1">
    <property type="entry name" value="NONRIBOSOMAL PEPTIDE SYNTHASE PES1 (EUROFUNG)-RELATED"/>
    <property type="match status" value="1"/>
</dbReference>
<keyword evidence="2" id="KW-0436">Ligase</keyword>
<dbReference type="EMBL" id="AP011627">
    <property type="protein sequence ID" value="BAL52401.1"/>
    <property type="molecule type" value="Genomic_DNA"/>
</dbReference>
<evidence type="ECO:0000259" key="4">
    <source>
        <dbReference type="Pfam" id="PF13193"/>
    </source>
</evidence>
<evidence type="ECO:0000313" key="5">
    <source>
        <dbReference type="EMBL" id="BAL52401.1"/>
    </source>
</evidence>
<dbReference type="Gene3D" id="3.30.300.30">
    <property type="match status" value="1"/>
</dbReference>
<dbReference type="PANTHER" id="PTHR43767">
    <property type="entry name" value="LONG-CHAIN-FATTY-ACID--COA LIGASE"/>
    <property type="match status" value="1"/>
</dbReference>
<evidence type="ECO:0000313" key="6">
    <source>
        <dbReference type="EMBL" id="BAL54920.1"/>
    </source>
</evidence>
<dbReference type="InterPro" id="IPR000873">
    <property type="entry name" value="AMP-dep_synth/lig_dom"/>
</dbReference>
<dbReference type="PROSITE" id="PS00455">
    <property type="entry name" value="AMP_BINDING"/>
    <property type="match status" value="1"/>
</dbReference>
<dbReference type="InterPro" id="IPR042099">
    <property type="entry name" value="ANL_N_sf"/>
</dbReference>
<feature type="domain" description="AMP-dependent synthetase/ligase" evidence="3">
    <location>
        <begin position="7"/>
        <end position="369"/>
    </location>
</feature>
<evidence type="ECO:0000256" key="2">
    <source>
        <dbReference type="ARBA" id="ARBA00022598"/>
    </source>
</evidence>
<evidence type="ECO:0000256" key="1">
    <source>
        <dbReference type="ARBA" id="ARBA00006432"/>
    </source>
</evidence>
<proteinExistence type="inferred from homology"/>
<reference evidence="6" key="2">
    <citation type="journal article" date="2012" name="PLoS ONE">
        <title>A Deeply Branching Thermophilic Bacterium with an Ancient Acetyl-CoA Pathway Dominates a Subsurface Ecosystem.</title>
        <authorList>
            <person name="Takami H."/>
            <person name="Noguchi H."/>
            <person name="Takaki Y."/>
            <person name="Uchiyama I."/>
            <person name="Toyoda A."/>
            <person name="Nishi S."/>
            <person name="Chee G.-J."/>
            <person name="Arai W."/>
            <person name="Nunoura T."/>
            <person name="Itoh T."/>
            <person name="Hattori M."/>
            <person name="Takai K."/>
        </authorList>
    </citation>
    <scope>NUCLEOTIDE SEQUENCE</scope>
</reference>
<evidence type="ECO:0000259" key="3">
    <source>
        <dbReference type="Pfam" id="PF00501"/>
    </source>
</evidence>
<dbReference type="InterPro" id="IPR050237">
    <property type="entry name" value="ATP-dep_AMP-bd_enzyme"/>
</dbReference>
<dbReference type="Gene3D" id="3.40.50.12780">
    <property type="entry name" value="N-terminal domain of ligase-like"/>
    <property type="match status" value="1"/>
</dbReference>
<dbReference type="Pfam" id="PF13193">
    <property type="entry name" value="AMP-binding_C"/>
    <property type="match status" value="1"/>
</dbReference>
<dbReference type="InterPro" id="IPR020845">
    <property type="entry name" value="AMP-binding_CS"/>
</dbReference>
<feature type="domain" description="AMP-binding enzyme C-terminal" evidence="4">
    <location>
        <begin position="420"/>
        <end position="498"/>
    </location>
</feature>
<comment type="similarity">
    <text evidence="1">Belongs to the ATP-dependent AMP-binding enzyme family.</text>
</comment>
<dbReference type="GO" id="GO:0016878">
    <property type="term" value="F:acid-thiol ligase activity"/>
    <property type="evidence" value="ECO:0007669"/>
    <property type="project" value="UniProtKB-ARBA"/>
</dbReference>
<dbReference type="AlphaFoldDB" id="H5SFI4"/>
<dbReference type="FunFam" id="3.40.50.12780:FF:000003">
    <property type="entry name" value="Long-chain-fatty-acid--CoA ligase FadD"/>
    <property type="match status" value="1"/>
</dbReference>
<dbReference type="InterPro" id="IPR025110">
    <property type="entry name" value="AMP-bd_C"/>
</dbReference>
<sequence length="510" mass="56126">MNVAHLLDRAAQQYPQRTAVYFPGIPNAVPSRAISYRELSDWTSRFAGGLKALGLAPGDRFAVYLPNLPQFVIAIWGGFKAGCVPTPMNPTLKKREIIHQITDSGAKLIIAPVFMLEEVTKAAAELPDLKVFVVGPGSPYPNFDELLQHSPISVERDDDDLALMPYTSGTTGKPKGVLLTHKNLSSNIQSVMKLMREKGSGERLLVPVPMFHITGMTVLMLTPLSMGVTIYPMLRWDAEHALQLIQEHKITSMVCVPTLYIDLLNHPKVTHYDLSSLKLCSSGGAKMPVPVIEAMQKRLGVTVYEGYGLTETSPVTHTNLAAPAPKIGSIGWPIEGAECKIVDEQNRRLPVGQVGELCVRGPMVMKGYHNNPEATRQAIDSEGFFHTGDLAYVDAEGYYYIVDRVKDMINVGGVKVFPKEVEHVLYEHPAVAECAVVGIPDERKGETVKAYIVLKAGYGPSEALAEEIRQHCLRELAAYKHPREIEFVTELPKTASGKIQKYLLRGGRAH</sequence>
<organism evidence="6">
    <name type="scientific">uncultured Acetothermia bacterium</name>
    <dbReference type="NCBI Taxonomy" id="236499"/>
    <lineage>
        <taxon>Bacteria</taxon>
        <taxon>Candidatus Bipolaricaulota</taxon>
        <taxon>environmental samples</taxon>
    </lineage>
</organism>
<gene>
    <name evidence="5" type="ORF">HGMM_F01C04C21</name>
    <name evidence="6" type="ORF">HGMM_F21E10C26</name>
</gene>
<accession>H5SFI4</accession>
<dbReference type="SUPFAM" id="SSF56801">
    <property type="entry name" value="Acetyl-CoA synthetase-like"/>
    <property type="match status" value="1"/>
</dbReference>
<dbReference type="FunFam" id="3.30.300.30:FF:000008">
    <property type="entry name" value="2,3-dihydroxybenzoate-AMP ligase"/>
    <property type="match status" value="1"/>
</dbReference>
<name>H5SFI4_9BACT</name>